<accession>A0AAN8UUC5</accession>
<sequence length="376" mass="41445">MVLERQQKHQKSDTMNQPRGLIVGNYCHDVLFPDEDIVAESLGGAASFISNTLDVLSISCSYVSKVGEDFAFSVSHPPIISASYITSLFHAHFLSERDSKGHQDRVLKRIHACDPILPSDLPVSSHFGFGMAVGVAGEILPETVERILDICNVVFVDIQALIRVFDPVDETVNLVGQKESGFFHLLPRIEFLRASAEEASCVDLEEARKCCSVQIDPTGAGDSFLEGFVAGLNLGSAVEDATILGNFFGSLTVGYLGLPKFDPWHIYSAAAATVNWSWWWLVVPVVEVEANTGGGRGNTFWEEMMVKDEVKRNNNLCTGCCERIDNQKLIKPPGHERFHAALRAAKEMFRYGNESNDAILYNGICCETLLMLPIDN</sequence>
<dbReference type="Gene3D" id="3.40.1190.20">
    <property type="match status" value="2"/>
</dbReference>
<feature type="non-terminal residue" evidence="5">
    <location>
        <position position="376"/>
    </location>
</feature>
<keyword evidence="6" id="KW-1185">Reference proteome</keyword>
<dbReference type="GO" id="GO:0016301">
    <property type="term" value="F:kinase activity"/>
    <property type="evidence" value="ECO:0007669"/>
    <property type="project" value="UniProtKB-KW"/>
</dbReference>
<name>A0AAN8UUC5_9MAGN</name>
<proteinExistence type="inferred from homology"/>
<keyword evidence="2" id="KW-0808">Transferase</keyword>
<keyword evidence="3 5" id="KW-0418">Kinase</keyword>
<comment type="caution">
    <text evidence="5">The sequence shown here is derived from an EMBL/GenBank/DDBJ whole genome shotgun (WGS) entry which is preliminary data.</text>
</comment>
<dbReference type="AlphaFoldDB" id="A0AAN8UUC5"/>
<protein>
    <submittedName>
        <fullName evidence="5">Carbohydrate kinase PfkB</fullName>
    </submittedName>
</protein>
<evidence type="ECO:0000256" key="2">
    <source>
        <dbReference type="ARBA" id="ARBA00022679"/>
    </source>
</evidence>
<dbReference type="InterPro" id="IPR050306">
    <property type="entry name" value="PfkB_Carbo_kinase"/>
</dbReference>
<dbReference type="PANTHER" id="PTHR43085">
    <property type="entry name" value="HEXOKINASE FAMILY MEMBER"/>
    <property type="match status" value="1"/>
</dbReference>
<dbReference type="InterPro" id="IPR029056">
    <property type="entry name" value="Ribokinase-like"/>
</dbReference>
<dbReference type="Proteomes" id="UP001370490">
    <property type="component" value="Unassembled WGS sequence"/>
</dbReference>
<dbReference type="Pfam" id="PF00294">
    <property type="entry name" value="PfkB"/>
    <property type="match status" value="1"/>
</dbReference>
<evidence type="ECO:0000256" key="1">
    <source>
        <dbReference type="ARBA" id="ARBA00010688"/>
    </source>
</evidence>
<feature type="domain" description="Carbohydrate kinase PfkB" evidence="4">
    <location>
        <begin position="214"/>
        <end position="257"/>
    </location>
</feature>
<dbReference type="PANTHER" id="PTHR43085:SF13">
    <property type="entry name" value="INOSITOL 3-KINASE"/>
    <property type="match status" value="1"/>
</dbReference>
<dbReference type="EMBL" id="JBAMMX010000023">
    <property type="protein sequence ID" value="KAK6916957.1"/>
    <property type="molecule type" value="Genomic_DNA"/>
</dbReference>
<dbReference type="InterPro" id="IPR011611">
    <property type="entry name" value="PfkB_dom"/>
</dbReference>
<comment type="similarity">
    <text evidence="1">Belongs to the carbohydrate kinase PfkB family.</text>
</comment>
<dbReference type="SUPFAM" id="SSF53613">
    <property type="entry name" value="Ribokinase-like"/>
    <property type="match status" value="1"/>
</dbReference>
<evidence type="ECO:0000313" key="6">
    <source>
        <dbReference type="Proteomes" id="UP001370490"/>
    </source>
</evidence>
<gene>
    <name evidence="5" type="ORF">RJ641_017708</name>
</gene>
<evidence type="ECO:0000313" key="5">
    <source>
        <dbReference type="EMBL" id="KAK6916957.1"/>
    </source>
</evidence>
<organism evidence="5 6">
    <name type="scientific">Dillenia turbinata</name>
    <dbReference type="NCBI Taxonomy" id="194707"/>
    <lineage>
        <taxon>Eukaryota</taxon>
        <taxon>Viridiplantae</taxon>
        <taxon>Streptophyta</taxon>
        <taxon>Embryophyta</taxon>
        <taxon>Tracheophyta</taxon>
        <taxon>Spermatophyta</taxon>
        <taxon>Magnoliopsida</taxon>
        <taxon>eudicotyledons</taxon>
        <taxon>Gunneridae</taxon>
        <taxon>Pentapetalae</taxon>
        <taxon>Dilleniales</taxon>
        <taxon>Dilleniaceae</taxon>
        <taxon>Dillenia</taxon>
    </lineage>
</organism>
<reference evidence="5 6" key="1">
    <citation type="submission" date="2023-12" db="EMBL/GenBank/DDBJ databases">
        <title>A high-quality genome assembly for Dillenia turbinata (Dilleniales).</title>
        <authorList>
            <person name="Chanderbali A."/>
        </authorList>
    </citation>
    <scope>NUCLEOTIDE SEQUENCE [LARGE SCALE GENOMIC DNA]</scope>
    <source>
        <strain evidence="5">LSX21</strain>
        <tissue evidence="5">Leaf</tissue>
    </source>
</reference>
<dbReference type="GO" id="GO:0010264">
    <property type="term" value="P:myo-inositol hexakisphosphate biosynthetic process"/>
    <property type="evidence" value="ECO:0007669"/>
    <property type="project" value="TreeGrafter"/>
</dbReference>
<evidence type="ECO:0000259" key="4">
    <source>
        <dbReference type="Pfam" id="PF00294"/>
    </source>
</evidence>
<evidence type="ECO:0000256" key="3">
    <source>
        <dbReference type="ARBA" id="ARBA00022777"/>
    </source>
</evidence>